<keyword evidence="3" id="KW-1185">Reference proteome</keyword>
<gene>
    <name evidence="2" type="ORF">ACFFGV_18150</name>
</gene>
<protein>
    <recommendedName>
        <fullName evidence="4">Cardiolipin synthase N-terminal domain-containing protein</fullName>
    </recommendedName>
</protein>
<reference evidence="2 3" key="1">
    <citation type="submission" date="2024-09" db="EMBL/GenBank/DDBJ databases">
        <authorList>
            <person name="Sun Q."/>
            <person name="Mori K."/>
        </authorList>
    </citation>
    <scope>NUCLEOTIDE SEQUENCE [LARGE SCALE GENOMIC DNA]</scope>
    <source>
        <strain evidence="2 3">NCAIM B.02529</strain>
    </source>
</reference>
<evidence type="ECO:0000313" key="2">
    <source>
        <dbReference type="EMBL" id="MFC0525510.1"/>
    </source>
</evidence>
<comment type="caution">
    <text evidence="2">The sequence shown here is derived from an EMBL/GenBank/DDBJ whole genome shotgun (WGS) entry which is preliminary data.</text>
</comment>
<name>A0ABV6LSX5_9BACI</name>
<organism evidence="2 3">
    <name type="scientific">Pontibacillus salicampi</name>
    <dbReference type="NCBI Taxonomy" id="1449801"/>
    <lineage>
        <taxon>Bacteria</taxon>
        <taxon>Bacillati</taxon>
        <taxon>Bacillota</taxon>
        <taxon>Bacilli</taxon>
        <taxon>Bacillales</taxon>
        <taxon>Bacillaceae</taxon>
        <taxon>Pontibacillus</taxon>
    </lineage>
</organism>
<feature type="transmembrane region" description="Helical" evidence="1">
    <location>
        <begin position="5"/>
        <end position="27"/>
    </location>
</feature>
<dbReference type="EMBL" id="JBHLTP010000013">
    <property type="protein sequence ID" value="MFC0525510.1"/>
    <property type="molecule type" value="Genomic_DNA"/>
</dbReference>
<dbReference type="Proteomes" id="UP001589836">
    <property type="component" value="Unassembled WGS sequence"/>
</dbReference>
<dbReference type="RefSeq" id="WP_377350861.1">
    <property type="nucleotide sequence ID" value="NZ_JBHLTP010000013.1"/>
</dbReference>
<accession>A0ABV6LSX5</accession>
<evidence type="ECO:0000313" key="3">
    <source>
        <dbReference type="Proteomes" id="UP001589836"/>
    </source>
</evidence>
<sequence>MITFIFKLVFAGFIGLLPLGLYVYAYSLLTSGSKGPWEKQEQGVSSFWDWVNLIILIGVLGGGFYMFVKIMVTPLD</sequence>
<keyword evidence="1" id="KW-1133">Transmembrane helix</keyword>
<evidence type="ECO:0000256" key="1">
    <source>
        <dbReference type="SAM" id="Phobius"/>
    </source>
</evidence>
<proteinExistence type="predicted"/>
<keyword evidence="1" id="KW-0812">Transmembrane</keyword>
<keyword evidence="1" id="KW-0472">Membrane</keyword>
<feature type="transmembrane region" description="Helical" evidence="1">
    <location>
        <begin position="47"/>
        <end position="68"/>
    </location>
</feature>
<evidence type="ECO:0008006" key="4">
    <source>
        <dbReference type="Google" id="ProtNLM"/>
    </source>
</evidence>